<gene>
    <name evidence="1" type="ORF">PIB30_056077</name>
</gene>
<name>A0ABU6RJ60_9FABA</name>
<dbReference type="EMBL" id="JASCZI010030652">
    <property type="protein sequence ID" value="MED6124117.1"/>
    <property type="molecule type" value="Genomic_DNA"/>
</dbReference>
<comment type="caution">
    <text evidence="1">The sequence shown here is derived from an EMBL/GenBank/DDBJ whole genome shotgun (WGS) entry which is preliminary data.</text>
</comment>
<accession>A0ABU6RJ60</accession>
<protein>
    <submittedName>
        <fullName evidence="1">Uncharacterized protein</fullName>
    </submittedName>
</protein>
<sequence length="107" mass="11613">MICLHSGPLAENLVQSWIPQFLETKMKTCHVQSGPSDVTAQFLSGYCEAQSLLQDVCQTTCLDLLSEFGPLKIMGEDIVANFRGSNFDIGGDELVGDHHSNVALEGN</sequence>
<evidence type="ECO:0000313" key="2">
    <source>
        <dbReference type="Proteomes" id="UP001341840"/>
    </source>
</evidence>
<reference evidence="1 2" key="1">
    <citation type="journal article" date="2023" name="Plants (Basel)">
        <title>Bridging the Gap: Combining Genomics and Transcriptomics Approaches to Understand Stylosanthes scabra, an Orphan Legume from the Brazilian Caatinga.</title>
        <authorList>
            <person name="Ferreira-Neto J.R.C."/>
            <person name="da Silva M.D."/>
            <person name="Binneck E."/>
            <person name="de Melo N.F."/>
            <person name="da Silva R.H."/>
            <person name="de Melo A.L.T.M."/>
            <person name="Pandolfi V."/>
            <person name="Bustamante F.O."/>
            <person name="Brasileiro-Vidal A.C."/>
            <person name="Benko-Iseppon A.M."/>
        </authorList>
    </citation>
    <scope>NUCLEOTIDE SEQUENCE [LARGE SCALE GENOMIC DNA]</scope>
    <source>
        <tissue evidence="1">Leaves</tissue>
    </source>
</reference>
<organism evidence="1 2">
    <name type="scientific">Stylosanthes scabra</name>
    <dbReference type="NCBI Taxonomy" id="79078"/>
    <lineage>
        <taxon>Eukaryota</taxon>
        <taxon>Viridiplantae</taxon>
        <taxon>Streptophyta</taxon>
        <taxon>Embryophyta</taxon>
        <taxon>Tracheophyta</taxon>
        <taxon>Spermatophyta</taxon>
        <taxon>Magnoliopsida</taxon>
        <taxon>eudicotyledons</taxon>
        <taxon>Gunneridae</taxon>
        <taxon>Pentapetalae</taxon>
        <taxon>rosids</taxon>
        <taxon>fabids</taxon>
        <taxon>Fabales</taxon>
        <taxon>Fabaceae</taxon>
        <taxon>Papilionoideae</taxon>
        <taxon>50 kb inversion clade</taxon>
        <taxon>dalbergioids sensu lato</taxon>
        <taxon>Dalbergieae</taxon>
        <taxon>Pterocarpus clade</taxon>
        <taxon>Stylosanthes</taxon>
    </lineage>
</organism>
<keyword evidence="2" id="KW-1185">Reference proteome</keyword>
<dbReference type="Proteomes" id="UP001341840">
    <property type="component" value="Unassembled WGS sequence"/>
</dbReference>
<evidence type="ECO:0000313" key="1">
    <source>
        <dbReference type="EMBL" id="MED6124117.1"/>
    </source>
</evidence>
<proteinExistence type="predicted"/>